<evidence type="ECO:0000313" key="2">
    <source>
        <dbReference type="EMBL" id="RJG24256.1"/>
    </source>
</evidence>
<reference evidence="2 3" key="1">
    <citation type="submission" date="2018-09" db="EMBL/GenBank/DDBJ databases">
        <title>Paenibacillus SK2017-BO5.</title>
        <authorList>
            <person name="Piskunova J.V."/>
            <person name="Dubiley S.A."/>
            <person name="Severinov K.V."/>
        </authorList>
    </citation>
    <scope>NUCLEOTIDE SEQUENCE [LARGE SCALE GENOMIC DNA]</scope>
    <source>
        <strain evidence="2 3">BO5</strain>
    </source>
</reference>
<feature type="transmembrane region" description="Helical" evidence="1">
    <location>
        <begin position="213"/>
        <end position="234"/>
    </location>
</feature>
<proteinExistence type="predicted"/>
<keyword evidence="1" id="KW-0472">Membrane</keyword>
<gene>
    <name evidence="2" type="ORF">DQX05_10330</name>
</gene>
<comment type="caution">
    <text evidence="2">The sequence shown here is derived from an EMBL/GenBank/DDBJ whole genome shotgun (WGS) entry which is preliminary data.</text>
</comment>
<protein>
    <submittedName>
        <fullName evidence="2">Conjugal transfer protein TraX</fullName>
    </submittedName>
</protein>
<feature type="transmembrane region" description="Helical" evidence="1">
    <location>
        <begin position="118"/>
        <end position="144"/>
    </location>
</feature>
<dbReference type="EMBL" id="QYZD01000007">
    <property type="protein sequence ID" value="RJG24256.1"/>
    <property type="molecule type" value="Genomic_DNA"/>
</dbReference>
<accession>A0A3A3H029</accession>
<keyword evidence="1" id="KW-1133">Transmembrane helix</keyword>
<feature type="transmembrane region" description="Helical" evidence="1">
    <location>
        <begin position="31"/>
        <end position="50"/>
    </location>
</feature>
<dbReference type="RefSeq" id="WP_119793270.1">
    <property type="nucleotide sequence ID" value="NZ_QYZD01000007.1"/>
</dbReference>
<sequence length="235" mass="26497">MNAFTLKLLALALMLLDHIHFYFPDSPDWFHSAGRLAAPIFFFFAAEGYAHTRDIRRYMLRMFIFALVMAAGSELLTLAMPGGTIDNNIFLSLFAALVLMAALDWARSSGQTAGGILICGTIMGAMFFVEYSLLAVSMAIVFHLLRGTKAMIPAFILTSLVLSLAPYANVHREVMWTAHYLFVVNPQWMMIFAIPLILAYNGERGPDQPWAKYVFYFFYPLHVWLLYAISWLAAA</sequence>
<feature type="transmembrane region" description="Helical" evidence="1">
    <location>
        <begin position="150"/>
        <end position="168"/>
    </location>
</feature>
<evidence type="ECO:0000256" key="1">
    <source>
        <dbReference type="SAM" id="Phobius"/>
    </source>
</evidence>
<feature type="transmembrane region" description="Helical" evidence="1">
    <location>
        <begin position="62"/>
        <end position="83"/>
    </location>
</feature>
<organism evidence="2 3">
    <name type="scientific">Paenibacillus thiaminolyticus</name>
    <name type="common">Bacillus thiaminolyticus</name>
    <dbReference type="NCBI Taxonomy" id="49283"/>
    <lineage>
        <taxon>Bacteria</taxon>
        <taxon>Bacillati</taxon>
        <taxon>Bacillota</taxon>
        <taxon>Bacilli</taxon>
        <taxon>Bacillales</taxon>
        <taxon>Paenibacillaceae</taxon>
        <taxon>Paenibacillus</taxon>
    </lineage>
</organism>
<name>A0A3A3H029_PANTH</name>
<dbReference type="InterPro" id="IPR008875">
    <property type="entry name" value="TraX"/>
</dbReference>
<keyword evidence="1" id="KW-0812">Transmembrane</keyword>
<evidence type="ECO:0000313" key="3">
    <source>
        <dbReference type="Proteomes" id="UP000266177"/>
    </source>
</evidence>
<feature type="transmembrane region" description="Helical" evidence="1">
    <location>
        <begin position="89"/>
        <end position="106"/>
    </location>
</feature>
<dbReference type="OrthoDB" id="9781069at2"/>
<dbReference type="AlphaFoldDB" id="A0A3A3H029"/>
<dbReference type="Pfam" id="PF05857">
    <property type="entry name" value="TraX"/>
    <property type="match status" value="1"/>
</dbReference>
<feature type="transmembrane region" description="Helical" evidence="1">
    <location>
        <begin position="180"/>
        <end position="201"/>
    </location>
</feature>
<dbReference type="Proteomes" id="UP000266177">
    <property type="component" value="Unassembled WGS sequence"/>
</dbReference>